<dbReference type="Proteomes" id="UP000198597">
    <property type="component" value="Unassembled WGS sequence"/>
</dbReference>
<dbReference type="EMBL" id="FNJM01000005">
    <property type="protein sequence ID" value="SDP43783.1"/>
    <property type="molecule type" value="Genomic_DNA"/>
</dbReference>
<proteinExistence type="predicted"/>
<protein>
    <submittedName>
        <fullName evidence="1">Uncharacterized protein</fullName>
    </submittedName>
</protein>
<keyword evidence="2" id="KW-1185">Reference proteome</keyword>
<evidence type="ECO:0000313" key="1">
    <source>
        <dbReference type="EMBL" id="SDP43783.1"/>
    </source>
</evidence>
<dbReference type="AlphaFoldDB" id="A0A1H0SQ22"/>
<gene>
    <name evidence="1" type="ORF">SAMN04488529_105166</name>
</gene>
<evidence type="ECO:0000313" key="2">
    <source>
        <dbReference type="Proteomes" id="UP000198597"/>
    </source>
</evidence>
<sequence length="32" mass="3886">MKKSFNKKEKKSVPESMELKELDSYKKDFEYA</sequence>
<name>A0A1H0SQ22_9CLOT</name>
<reference evidence="1 2" key="1">
    <citation type="submission" date="2016-10" db="EMBL/GenBank/DDBJ databases">
        <authorList>
            <person name="de Groot N.N."/>
        </authorList>
    </citation>
    <scope>NUCLEOTIDE SEQUENCE [LARGE SCALE GENOMIC DNA]</scope>
    <source>
        <strain evidence="1 2">DSM 12272</strain>
    </source>
</reference>
<organism evidence="1 2">
    <name type="scientific">Clostridium gasigenes</name>
    <dbReference type="NCBI Taxonomy" id="94869"/>
    <lineage>
        <taxon>Bacteria</taxon>
        <taxon>Bacillati</taxon>
        <taxon>Bacillota</taxon>
        <taxon>Clostridia</taxon>
        <taxon>Eubacteriales</taxon>
        <taxon>Clostridiaceae</taxon>
        <taxon>Clostridium</taxon>
    </lineage>
</organism>
<accession>A0A1H0SQ22</accession>